<organism evidence="2 3">
    <name type="scientific">Paenibacillus radicis</name>
    <name type="common">ex Xue et al. 2023</name>
    <dbReference type="NCBI Taxonomy" id="2972489"/>
    <lineage>
        <taxon>Bacteria</taxon>
        <taxon>Bacillati</taxon>
        <taxon>Bacillota</taxon>
        <taxon>Bacilli</taxon>
        <taxon>Bacillales</taxon>
        <taxon>Paenibacillaceae</taxon>
        <taxon>Paenibacillus</taxon>
    </lineage>
</organism>
<dbReference type="EMBL" id="JANQBD010000003">
    <property type="protein sequence ID" value="MCR8630748.1"/>
    <property type="molecule type" value="Genomic_DNA"/>
</dbReference>
<dbReference type="RefSeq" id="WP_258212354.1">
    <property type="nucleotide sequence ID" value="NZ_JANQBD010000003.1"/>
</dbReference>
<dbReference type="Proteomes" id="UP001300012">
    <property type="component" value="Unassembled WGS sequence"/>
</dbReference>
<evidence type="ECO:0000313" key="2">
    <source>
        <dbReference type="EMBL" id="MCR8630748.1"/>
    </source>
</evidence>
<gene>
    <name evidence="2" type="ORF">NV381_05985</name>
</gene>
<evidence type="ECO:0000313" key="3">
    <source>
        <dbReference type="Proteomes" id="UP001300012"/>
    </source>
</evidence>
<sequence>MNKLEHILFLIVIYVLFVISCTIIWYTALRFFLPALPFRIPLSVSNSVLTIFIAFPPKSTLKKMQESDDDD</sequence>
<proteinExistence type="predicted"/>
<keyword evidence="3" id="KW-1185">Reference proteome</keyword>
<protein>
    <submittedName>
        <fullName evidence="2">Uncharacterized protein</fullName>
    </submittedName>
</protein>
<comment type="caution">
    <text evidence="2">The sequence shown here is derived from an EMBL/GenBank/DDBJ whole genome shotgun (WGS) entry which is preliminary data.</text>
</comment>
<keyword evidence="1" id="KW-0472">Membrane</keyword>
<evidence type="ECO:0000256" key="1">
    <source>
        <dbReference type="SAM" id="Phobius"/>
    </source>
</evidence>
<keyword evidence="1" id="KW-0812">Transmembrane</keyword>
<accession>A0ABT1YEU9</accession>
<dbReference type="PROSITE" id="PS51257">
    <property type="entry name" value="PROKAR_LIPOPROTEIN"/>
    <property type="match status" value="1"/>
</dbReference>
<reference evidence="2 3" key="1">
    <citation type="submission" date="2022-08" db="EMBL/GenBank/DDBJ databases">
        <title>Paenibacillus endoradicis sp. nov., Paenibacillus radicibacter sp. nov and Paenibacillus pararadicis sp. nov., three cold-adapted plant growth-promoting bacteria isolated from root of Larix gmelinii in Great Khingan.</title>
        <authorList>
            <person name="Xue H."/>
        </authorList>
    </citation>
    <scope>NUCLEOTIDE SEQUENCE [LARGE SCALE GENOMIC DNA]</scope>
    <source>
        <strain evidence="2 3">N5-1-1-5</strain>
    </source>
</reference>
<name>A0ABT1YEU9_9BACL</name>
<feature type="transmembrane region" description="Helical" evidence="1">
    <location>
        <begin position="7"/>
        <end position="26"/>
    </location>
</feature>
<keyword evidence="1" id="KW-1133">Transmembrane helix</keyword>